<name>A0ABP5S2K9_9ACTN</name>
<keyword evidence="3" id="KW-1185">Reference proteome</keyword>
<keyword evidence="1" id="KW-0732">Signal</keyword>
<evidence type="ECO:0000313" key="3">
    <source>
        <dbReference type="Proteomes" id="UP001500305"/>
    </source>
</evidence>
<feature type="signal peptide" evidence="1">
    <location>
        <begin position="1"/>
        <end position="32"/>
    </location>
</feature>
<sequence>MNKSVGRRAATAAAALAATLGGLLLAGGTASAAPLQAVHHDTTASVSPAAFQVRDHEGDRFDRYGSGHTSRWDGHRSWERQDNYWYSNDHGHRYRYDGHRFYRWDSGWQVIQVINVYGFNPHVLR</sequence>
<protein>
    <submittedName>
        <fullName evidence="2">Uncharacterized protein</fullName>
    </submittedName>
</protein>
<evidence type="ECO:0000313" key="2">
    <source>
        <dbReference type="EMBL" id="GAA2282337.1"/>
    </source>
</evidence>
<gene>
    <name evidence="2" type="ORF">GCM10010430_80220</name>
</gene>
<dbReference type="RefSeq" id="WP_344641507.1">
    <property type="nucleotide sequence ID" value="NZ_BAAATR010000099.1"/>
</dbReference>
<feature type="chain" id="PRO_5045239668" evidence="1">
    <location>
        <begin position="33"/>
        <end position="125"/>
    </location>
</feature>
<dbReference type="Proteomes" id="UP001500305">
    <property type="component" value="Unassembled WGS sequence"/>
</dbReference>
<proteinExistence type="predicted"/>
<evidence type="ECO:0000256" key="1">
    <source>
        <dbReference type="SAM" id="SignalP"/>
    </source>
</evidence>
<reference evidence="3" key="1">
    <citation type="journal article" date="2019" name="Int. J. Syst. Evol. Microbiol.">
        <title>The Global Catalogue of Microorganisms (GCM) 10K type strain sequencing project: providing services to taxonomists for standard genome sequencing and annotation.</title>
        <authorList>
            <consortium name="The Broad Institute Genomics Platform"/>
            <consortium name="The Broad Institute Genome Sequencing Center for Infectious Disease"/>
            <person name="Wu L."/>
            <person name="Ma J."/>
        </authorList>
    </citation>
    <scope>NUCLEOTIDE SEQUENCE [LARGE SCALE GENOMIC DNA]</scope>
    <source>
        <strain evidence="3">JCM 7356</strain>
    </source>
</reference>
<comment type="caution">
    <text evidence="2">The sequence shown here is derived from an EMBL/GenBank/DDBJ whole genome shotgun (WGS) entry which is preliminary data.</text>
</comment>
<dbReference type="EMBL" id="BAAATR010000099">
    <property type="protein sequence ID" value="GAA2282337.1"/>
    <property type="molecule type" value="Genomic_DNA"/>
</dbReference>
<accession>A0ABP5S2K9</accession>
<organism evidence="2 3">
    <name type="scientific">Kitasatospora cystarginea</name>
    <dbReference type="NCBI Taxonomy" id="58350"/>
    <lineage>
        <taxon>Bacteria</taxon>
        <taxon>Bacillati</taxon>
        <taxon>Actinomycetota</taxon>
        <taxon>Actinomycetes</taxon>
        <taxon>Kitasatosporales</taxon>
        <taxon>Streptomycetaceae</taxon>
        <taxon>Kitasatospora</taxon>
    </lineage>
</organism>